<dbReference type="EMBL" id="JABFUD020000005">
    <property type="protein sequence ID" value="KAI5079410.1"/>
    <property type="molecule type" value="Genomic_DNA"/>
</dbReference>
<keyword evidence="1" id="KW-0812">Transmembrane</keyword>
<dbReference type="PANTHER" id="PTHR31170:SF18">
    <property type="entry name" value="(WILD MALAYSIAN BANANA) HYPOTHETICAL PROTEIN"/>
    <property type="match status" value="1"/>
</dbReference>
<protein>
    <submittedName>
        <fullName evidence="2">Uncharacterized protein</fullName>
    </submittedName>
</protein>
<name>A0A9D4V443_ADICA</name>
<gene>
    <name evidence="2" type="ORF">GOP47_0004889</name>
</gene>
<evidence type="ECO:0000313" key="3">
    <source>
        <dbReference type="Proteomes" id="UP000886520"/>
    </source>
</evidence>
<keyword evidence="3" id="KW-1185">Reference proteome</keyword>
<keyword evidence="1" id="KW-1133">Transmembrane helix</keyword>
<dbReference type="OrthoDB" id="591587at2759"/>
<accession>A0A9D4V443</accession>
<keyword evidence="1" id="KW-0472">Membrane</keyword>
<comment type="caution">
    <text evidence="2">The sequence shown here is derived from an EMBL/GenBank/DDBJ whole genome shotgun (WGS) entry which is preliminary data.</text>
</comment>
<sequence length="543" mass="62429">MDWPYPRRSYKDHDEEKKWVEKINEELRKPQENGMSLMTPSIFMAPAPLRGLKQQAFIPQVVPIGPYHCDVGPHHSSFPANHESQRYIDIAAREMESHKIMTFKYVAKNFKEGHSICSLASKFESKVREIKQEYGSQLACSQNHKRLALMLALDASFVVEVLKCNAEDANIGNAKQSLSASTSYKQYWQACWKRSTSGLQNGIMRQGEDEAMRQENVMQSTLSDTDRCFNPYYCSGFPLPLRKSILQDFVLLENQIPLFCLLEVVQMEESCKPGTPTEAGKILGPLVVQMASEVLPFNVNMSYKTELVERMSKNLGSRKHLLDCLYAILTFDPSTKEDPKEYPKEDLDFDPTHFPRAVELHNSGISFEQQRDSTNLMHVHFDPKTAKLHMPKVRVGDDTERLFRNLIAYESHKINNVTVLSYLRFMNNLVNDEDDVALLIQKGIITEDIGSDLEVAHMWNNLCVNTVRVCSKSYENTAQQMREHCNRRVNRWKAEVKRTYIDKPWLFLSLVSGFSLLLMTLIILIYTILLYLKPEPGAMEILP</sequence>
<evidence type="ECO:0000313" key="2">
    <source>
        <dbReference type="EMBL" id="KAI5079410.1"/>
    </source>
</evidence>
<reference evidence="2 3" key="1">
    <citation type="submission" date="2021-01" db="EMBL/GenBank/DDBJ databases">
        <title>Adiantum capillus-veneris genome.</title>
        <authorList>
            <person name="Fang Y."/>
            <person name="Liao Q."/>
        </authorList>
    </citation>
    <scope>NUCLEOTIDE SEQUENCE [LARGE SCALE GENOMIC DNA]</scope>
    <source>
        <strain evidence="2">H3</strain>
        <tissue evidence="2">Leaf</tissue>
    </source>
</reference>
<organism evidence="2 3">
    <name type="scientific">Adiantum capillus-veneris</name>
    <name type="common">Maidenhair fern</name>
    <dbReference type="NCBI Taxonomy" id="13818"/>
    <lineage>
        <taxon>Eukaryota</taxon>
        <taxon>Viridiplantae</taxon>
        <taxon>Streptophyta</taxon>
        <taxon>Embryophyta</taxon>
        <taxon>Tracheophyta</taxon>
        <taxon>Polypodiopsida</taxon>
        <taxon>Polypodiidae</taxon>
        <taxon>Polypodiales</taxon>
        <taxon>Pteridineae</taxon>
        <taxon>Pteridaceae</taxon>
        <taxon>Vittarioideae</taxon>
        <taxon>Adiantum</taxon>
    </lineage>
</organism>
<dbReference type="PANTHER" id="PTHR31170">
    <property type="entry name" value="BNAC04G53230D PROTEIN"/>
    <property type="match status" value="1"/>
</dbReference>
<dbReference type="Pfam" id="PF03140">
    <property type="entry name" value="DUF247"/>
    <property type="match status" value="1"/>
</dbReference>
<proteinExistence type="predicted"/>
<dbReference type="Proteomes" id="UP000886520">
    <property type="component" value="Chromosome 5"/>
</dbReference>
<dbReference type="AlphaFoldDB" id="A0A9D4V443"/>
<evidence type="ECO:0000256" key="1">
    <source>
        <dbReference type="SAM" id="Phobius"/>
    </source>
</evidence>
<dbReference type="InterPro" id="IPR004158">
    <property type="entry name" value="DUF247_pln"/>
</dbReference>
<feature type="transmembrane region" description="Helical" evidence="1">
    <location>
        <begin position="505"/>
        <end position="532"/>
    </location>
</feature>